<accession>A0A239PZ81</accession>
<dbReference type="EMBL" id="FZQA01000008">
    <property type="protein sequence ID" value="SNT75323.1"/>
    <property type="molecule type" value="Genomic_DNA"/>
</dbReference>
<proteinExistence type="predicted"/>
<keyword evidence="4" id="KW-1185">Reference proteome</keyword>
<evidence type="ECO:0008006" key="5">
    <source>
        <dbReference type="Google" id="ProtNLM"/>
    </source>
</evidence>
<gene>
    <name evidence="3" type="ORF">SAMN06297382_2664</name>
</gene>
<sequence>MGGGRAKTGRMRRAIAALALAAGASLSACDGEPDARNQPLEPAVEPGPGAQDGERPTAHQPVYIGVWAAEPALCGVAPGSADPSPVAFTADAFIGYENRCRIANAQEGTEGGYRLDLLCEGEAAPYAETVDVDVGGDMLRLSRADGQETVFVRCPADDRKER</sequence>
<keyword evidence="2" id="KW-0732">Signal</keyword>
<dbReference type="OrthoDB" id="6164713at2"/>
<feature type="signal peptide" evidence="2">
    <location>
        <begin position="1"/>
        <end position="30"/>
    </location>
</feature>
<feature type="region of interest" description="Disordered" evidence="1">
    <location>
        <begin position="29"/>
        <end position="59"/>
    </location>
</feature>
<evidence type="ECO:0000313" key="3">
    <source>
        <dbReference type="EMBL" id="SNT75323.1"/>
    </source>
</evidence>
<evidence type="ECO:0000313" key="4">
    <source>
        <dbReference type="Proteomes" id="UP000198346"/>
    </source>
</evidence>
<organism evidence="3 4">
    <name type="scientific">Amphiplicatus metriothermophilus</name>
    <dbReference type="NCBI Taxonomy" id="1519374"/>
    <lineage>
        <taxon>Bacteria</taxon>
        <taxon>Pseudomonadati</taxon>
        <taxon>Pseudomonadota</taxon>
        <taxon>Alphaproteobacteria</taxon>
        <taxon>Parvularculales</taxon>
        <taxon>Parvularculaceae</taxon>
        <taxon>Amphiplicatus</taxon>
    </lineage>
</organism>
<feature type="chain" id="PRO_5013258174" description="Protease inhibitor Inh" evidence="2">
    <location>
        <begin position="31"/>
        <end position="162"/>
    </location>
</feature>
<evidence type="ECO:0000256" key="2">
    <source>
        <dbReference type="SAM" id="SignalP"/>
    </source>
</evidence>
<reference evidence="3 4" key="1">
    <citation type="submission" date="2017-07" db="EMBL/GenBank/DDBJ databases">
        <authorList>
            <person name="Sun Z.S."/>
            <person name="Albrecht U."/>
            <person name="Echele G."/>
            <person name="Lee C.C."/>
        </authorList>
    </citation>
    <scope>NUCLEOTIDE SEQUENCE [LARGE SCALE GENOMIC DNA]</scope>
    <source>
        <strain evidence="3 4">CGMCC 1.12710</strain>
    </source>
</reference>
<dbReference type="RefSeq" id="WP_143266021.1">
    <property type="nucleotide sequence ID" value="NZ_FZQA01000008.1"/>
</dbReference>
<dbReference type="Proteomes" id="UP000198346">
    <property type="component" value="Unassembled WGS sequence"/>
</dbReference>
<dbReference type="AlphaFoldDB" id="A0A239PZ81"/>
<name>A0A239PZ81_9PROT</name>
<protein>
    <recommendedName>
        <fullName evidence="5">Protease inhibitor Inh</fullName>
    </recommendedName>
</protein>
<dbReference type="PROSITE" id="PS51257">
    <property type="entry name" value="PROKAR_LIPOPROTEIN"/>
    <property type="match status" value="1"/>
</dbReference>
<evidence type="ECO:0000256" key="1">
    <source>
        <dbReference type="SAM" id="MobiDB-lite"/>
    </source>
</evidence>